<dbReference type="GO" id="GO:0008295">
    <property type="term" value="P:spermidine biosynthetic process"/>
    <property type="evidence" value="ECO:0007669"/>
    <property type="project" value="UniProtKB-UniRule"/>
</dbReference>
<comment type="function">
    <text evidence="3">Catalyzes the biosynthesis of agmatine from arginine.</text>
</comment>
<evidence type="ECO:0000256" key="12">
    <source>
        <dbReference type="ARBA" id="ARBA00023239"/>
    </source>
</evidence>
<dbReference type="InterPro" id="IPR029066">
    <property type="entry name" value="PLP-binding_barrel"/>
</dbReference>
<dbReference type="InterPro" id="IPR022657">
    <property type="entry name" value="De-COase2_CS"/>
</dbReference>
<accession>A0A851GG81</accession>
<keyword evidence="11" id="KW-0620">Polyamine biosynthesis</keyword>
<feature type="domain" description="Orn/DAP/Arg decarboxylase 2 N-terminal" evidence="16">
    <location>
        <begin position="101"/>
        <end position="349"/>
    </location>
</feature>
<dbReference type="Gene3D" id="3.20.20.10">
    <property type="entry name" value="Alanine racemase"/>
    <property type="match status" value="1"/>
</dbReference>
<organism evidence="19 20">
    <name type="scientific">Oceaniferula marina</name>
    <dbReference type="NCBI Taxonomy" id="2748318"/>
    <lineage>
        <taxon>Bacteria</taxon>
        <taxon>Pseudomonadati</taxon>
        <taxon>Verrucomicrobiota</taxon>
        <taxon>Verrucomicrobiia</taxon>
        <taxon>Verrucomicrobiales</taxon>
        <taxon>Verrucomicrobiaceae</taxon>
        <taxon>Oceaniferula</taxon>
    </lineage>
</organism>
<dbReference type="PIRSF" id="PIRSF001336">
    <property type="entry name" value="Arg_decrbxlase"/>
    <property type="match status" value="1"/>
</dbReference>
<keyword evidence="9 14" id="KW-0663">Pyridoxal phosphate</keyword>
<name>A0A851GG81_9BACT</name>
<comment type="caution">
    <text evidence="19">The sequence shown here is derived from an EMBL/GenBank/DDBJ whole genome shotgun (WGS) entry which is preliminary data.</text>
</comment>
<proteinExistence type="inferred from homology"/>
<evidence type="ECO:0000256" key="3">
    <source>
        <dbReference type="ARBA" id="ARBA00002257"/>
    </source>
</evidence>
<keyword evidence="6" id="KW-0479">Metal-binding</keyword>
<gene>
    <name evidence="19" type="primary">speA</name>
    <name evidence="19" type="ORF">HW115_00975</name>
</gene>
<dbReference type="EC" id="4.1.1.19" evidence="5 13"/>
<evidence type="ECO:0000256" key="10">
    <source>
        <dbReference type="ARBA" id="ARBA00023066"/>
    </source>
</evidence>
<sequence length="640" mass="72219">MNKPSNQVSWDTQQSNELYGVDNWANDFFSISENGHLHVHLHDEDQKTAVSLPDIVDGIRERGLDTPLLLRFHDLLADRIRNLNIAFNSAITQSGYQGCYRGVYPIKVNQQQQVIEEITQFGELYHYGLEAGSKPELLAALAYMHDPDAYIICNGYKDQEFIDLALQSTKMGLQIILVIEMPSELNLILERSVALGVRPMLGVRAKLSTCNNSHWSHSSGENSVFGLTTNQILNTVDTLRDHGMLNTLRLLHYHQGSQVPDIQSIRESATEASRIYTDLIHEGATMGLLDIGGGLGIDYDGSRSDSHSSRNYGIQEYAADIVEVVKTVCDEAQFNHPTIISESGRAVAAYYSVLIFNILDVNSPSADSIPNRIPEKPHPHTMKLSEVEGYLEEANLQECYNDAIYYREEILSLFRHGNVSLRERAYCNSLFTRIMTRIHEIADTMEQAPEALAEGNPFRDVYYGNFSLFQSLPDSWAINQLFPVMPIHRLNEEPTARATLADITCDCDGRIDQFIIKGEHQDHLPLHPLNDHENYFLGVFLVGAYQETLGDLHNLLGDTNVVSVGVKNGKVQYRRELAGDTIADVLSYVEYDTKNLVERFRSLAERSVEEGKITPSQRRQIMDSYRESIAGYTYYESPNT</sequence>
<dbReference type="InterPro" id="IPR041128">
    <property type="entry name" value="Arg_decarbox_C"/>
</dbReference>
<dbReference type="Gene3D" id="1.20.58.930">
    <property type="match status" value="1"/>
</dbReference>
<dbReference type="PANTHER" id="PTHR43295">
    <property type="entry name" value="ARGININE DECARBOXYLASE"/>
    <property type="match status" value="1"/>
</dbReference>
<dbReference type="Pfam" id="PF02784">
    <property type="entry name" value="Orn_Arg_deC_N"/>
    <property type="match status" value="1"/>
</dbReference>
<evidence type="ECO:0000256" key="2">
    <source>
        <dbReference type="ARBA" id="ARBA00001946"/>
    </source>
</evidence>
<evidence type="ECO:0000256" key="5">
    <source>
        <dbReference type="ARBA" id="ARBA00012426"/>
    </source>
</evidence>
<feature type="domain" description="Arginine decarboxylase C-terminal helical" evidence="18">
    <location>
        <begin position="582"/>
        <end position="635"/>
    </location>
</feature>
<evidence type="ECO:0000256" key="14">
    <source>
        <dbReference type="PIRSR" id="PIRSR001336-50"/>
    </source>
</evidence>
<feature type="domain" description="Arginine decarboxylase helical bundle" evidence="17">
    <location>
        <begin position="383"/>
        <end position="453"/>
    </location>
</feature>
<keyword evidence="20" id="KW-1185">Reference proteome</keyword>
<evidence type="ECO:0000256" key="9">
    <source>
        <dbReference type="ARBA" id="ARBA00022898"/>
    </source>
</evidence>
<dbReference type="InterPro" id="IPR022644">
    <property type="entry name" value="De-COase2_N"/>
</dbReference>
<evidence type="ECO:0000313" key="20">
    <source>
        <dbReference type="Proteomes" id="UP000557872"/>
    </source>
</evidence>
<evidence type="ECO:0000313" key="19">
    <source>
        <dbReference type="EMBL" id="NWK54167.1"/>
    </source>
</evidence>
<dbReference type="InterPro" id="IPR022653">
    <property type="entry name" value="De-COase2_pyr-phos_BS"/>
</dbReference>
<dbReference type="InterPro" id="IPR002985">
    <property type="entry name" value="Arg_decrbxlase"/>
</dbReference>
<evidence type="ECO:0000256" key="13">
    <source>
        <dbReference type="NCBIfam" id="TIGR01273"/>
    </source>
</evidence>
<dbReference type="PROSITE" id="PS00879">
    <property type="entry name" value="ODR_DC_2_2"/>
    <property type="match status" value="1"/>
</dbReference>
<evidence type="ECO:0000256" key="8">
    <source>
        <dbReference type="ARBA" id="ARBA00022842"/>
    </source>
</evidence>
<dbReference type="RefSeq" id="WP_178930710.1">
    <property type="nucleotide sequence ID" value="NZ_JACBAZ010000001.1"/>
</dbReference>
<dbReference type="PRINTS" id="PR01179">
    <property type="entry name" value="ODADCRBXLASE"/>
</dbReference>
<comment type="similarity">
    <text evidence="4">Belongs to the Orn/Lys/Arg decarboxylase class-II family. SpeA subfamily.</text>
</comment>
<reference evidence="19 20" key="1">
    <citation type="submission" date="2020-07" db="EMBL/GenBank/DDBJ databases">
        <title>Roseicoccus Jingziensis gen. nov., sp. nov., isolated from coastal seawater.</title>
        <authorList>
            <person name="Feng X."/>
        </authorList>
    </citation>
    <scope>NUCLEOTIDE SEQUENCE [LARGE SCALE GENOMIC DNA]</scope>
    <source>
        <strain evidence="19 20">N1E253</strain>
    </source>
</reference>
<dbReference type="SUPFAM" id="SSF51419">
    <property type="entry name" value="PLP-binding barrel"/>
    <property type="match status" value="1"/>
</dbReference>
<dbReference type="Pfam" id="PF17810">
    <property type="entry name" value="Arg_decarb_HB"/>
    <property type="match status" value="1"/>
</dbReference>
<dbReference type="GO" id="GO:0006527">
    <property type="term" value="P:L-arginine catabolic process"/>
    <property type="evidence" value="ECO:0007669"/>
    <property type="project" value="InterPro"/>
</dbReference>
<evidence type="ECO:0000256" key="7">
    <source>
        <dbReference type="ARBA" id="ARBA00022793"/>
    </source>
</evidence>
<dbReference type="InterPro" id="IPR000183">
    <property type="entry name" value="Orn/DAP/Arg_de-COase"/>
</dbReference>
<dbReference type="PROSITE" id="PS00878">
    <property type="entry name" value="ODR_DC_2_1"/>
    <property type="match status" value="1"/>
</dbReference>
<dbReference type="EMBL" id="JACBAZ010000001">
    <property type="protein sequence ID" value="NWK54167.1"/>
    <property type="molecule type" value="Genomic_DNA"/>
</dbReference>
<comment type="cofactor">
    <cofactor evidence="1 14">
        <name>pyridoxal 5'-phosphate</name>
        <dbReference type="ChEBI" id="CHEBI:597326"/>
    </cofactor>
</comment>
<dbReference type="InterPro" id="IPR009006">
    <property type="entry name" value="Ala_racemase/Decarboxylase_C"/>
</dbReference>
<dbReference type="Gene3D" id="2.40.37.10">
    <property type="entry name" value="Lyase, Ornithine Decarboxylase, Chain A, domain 1"/>
    <property type="match status" value="1"/>
</dbReference>
<dbReference type="PANTHER" id="PTHR43295:SF9">
    <property type="entry name" value="BIOSYNTHETIC ARGININE DECARBOXYLASE"/>
    <property type="match status" value="1"/>
</dbReference>
<feature type="modified residue" description="N6-(pyridoxal phosphate)lysine" evidence="14">
    <location>
        <position position="107"/>
    </location>
</feature>
<evidence type="ECO:0000256" key="11">
    <source>
        <dbReference type="ARBA" id="ARBA00023115"/>
    </source>
</evidence>
<dbReference type="InterPro" id="IPR040634">
    <property type="entry name" value="Arg_decarb_HB"/>
</dbReference>
<dbReference type="GO" id="GO:0008792">
    <property type="term" value="F:arginine decarboxylase activity"/>
    <property type="evidence" value="ECO:0007669"/>
    <property type="project" value="UniProtKB-UniRule"/>
</dbReference>
<evidence type="ECO:0000259" key="16">
    <source>
        <dbReference type="Pfam" id="PF02784"/>
    </source>
</evidence>
<dbReference type="CDD" id="cd06830">
    <property type="entry name" value="PLPDE_III_ADC"/>
    <property type="match status" value="1"/>
</dbReference>
<dbReference type="NCBIfam" id="TIGR01273">
    <property type="entry name" value="speA"/>
    <property type="match status" value="1"/>
</dbReference>
<keyword evidence="8" id="KW-0460">Magnesium</keyword>
<keyword evidence="7" id="KW-0210">Decarboxylase</keyword>
<dbReference type="Proteomes" id="UP000557872">
    <property type="component" value="Unassembled WGS sequence"/>
</dbReference>
<dbReference type="AlphaFoldDB" id="A0A851GG81"/>
<keyword evidence="12 19" id="KW-0456">Lyase</keyword>
<evidence type="ECO:0000256" key="15">
    <source>
        <dbReference type="PIRSR" id="PIRSR600183-50"/>
    </source>
</evidence>
<dbReference type="Pfam" id="PF17944">
    <property type="entry name" value="Arg_decarbox_C"/>
    <property type="match status" value="1"/>
</dbReference>
<evidence type="ECO:0000256" key="1">
    <source>
        <dbReference type="ARBA" id="ARBA00001933"/>
    </source>
</evidence>
<dbReference type="SUPFAM" id="SSF50621">
    <property type="entry name" value="Alanine racemase C-terminal domain-like"/>
    <property type="match status" value="1"/>
</dbReference>
<feature type="active site" description="Proton donor" evidence="15">
    <location>
        <position position="505"/>
    </location>
</feature>
<comment type="cofactor">
    <cofactor evidence="2">
        <name>Mg(2+)</name>
        <dbReference type="ChEBI" id="CHEBI:18420"/>
    </cofactor>
</comment>
<evidence type="ECO:0000259" key="17">
    <source>
        <dbReference type="Pfam" id="PF17810"/>
    </source>
</evidence>
<dbReference type="GO" id="GO:0046872">
    <property type="term" value="F:metal ion binding"/>
    <property type="evidence" value="ECO:0007669"/>
    <property type="project" value="UniProtKB-KW"/>
</dbReference>
<evidence type="ECO:0000256" key="4">
    <source>
        <dbReference type="ARBA" id="ARBA00008357"/>
    </source>
</evidence>
<protein>
    <recommendedName>
        <fullName evidence="5 13">Arginine decarboxylase</fullName>
        <ecNumber evidence="5 13">4.1.1.19</ecNumber>
    </recommendedName>
</protein>
<dbReference type="PRINTS" id="PR01180">
    <property type="entry name" value="ARGDCRBXLASE"/>
</dbReference>
<dbReference type="Gene3D" id="1.10.287.3440">
    <property type="match status" value="1"/>
</dbReference>
<dbReference type="NCBIfam" id="NF003763">
    <property type="entry name" value="PRK05354.1"/>
    <property type="match status" value="1"/>
</dbReference>
<evidence type="ECO:0000259" key="18">
    <source>
        <dbReference type="Pfam" id="PF17944"/>
    </source>
</evidence>
<keyword evidence="10" id="KW-0745">Spermidine biosynthesis</keyword>
<evidence type="ECO:0000256" key="6">
    <source>
        <dbReference type="ARBA" id="ARBA00022723"/>
    </source>
</evidence>